<keyword evidence="1" id="KW-0732">Signal</keyword>
<keyword evidence="3" id="KW-1185">Reference proteome</keyword>
<dbReference type="RefSeq" id="WP_232134807.1">
    <property type="nucleotide sequence ID" value="NZ_CP089507.1"/>
</dbReference>
<reference evidence="2" key="2">
    <citation type="journal article" date="2022" name="Syst. Appl. Microbiol.">
        <title>Physiological and genomic characterisation of Luteimonas fraxinea sp. nov., a bacterial species associated with trees tolerant to ash dieback.</title>
        <authorList>
            <person name="Ulrich K."/>
            <person name="Becker R."/>
            <person name="Behrendt U."/>
            <person name="Kube M."/>
            <person name="Schneck V."/>
            <person name="Ulrich A."/>
        </authorList>
    </citation>
    <scope>NUCLEOTIDE SEQUENCE</scope>
    <source>
        <strain evidence="2">A1P009</strain>
    </source>
</reference>
<evidence type="ECO:0008006" key="4">
    <source>
        <dbReference type="Google" id="ProtNLM"/>
    </source>
</evidence>
<feature type="signal peptide" evidence="1">
    <location>
        <begin position="1"/>
        <end position="23"/>
    </location>
</feature>
<evidence type="ECO:0000313" key="2">
    <source>
        <dbReference type="EMBL" id="MCD9096279.1"/>
    </source>
</evidence>
<protein>
    <recommendedName>
        <fullName evidence="4">DUF2884 family protein</fullName>
    </recommendedName>
</protein>
<reference evidence="2" key="1">
    <citation type="submission" date="2021-12" db="EMBL/GenBank/DDBJ databases">
        <authorList>
            <person name="Ulrich A."/>
        </authorList>
    </citation>
    <scope>NUCLEOTIDE SEQUENCE</scope>
    <source>
        <strain evidence="2">A1P009</strain>
    </source>
</reference>
<evidence type="ECO:0000256" key="1">
    <source>
        <dbReference type="SAM" id="SignalP"/>
    </source>
</evidence>
<comment type="caution">
    <text evidence="2">The sequence shown here is derived from an EMBL/GenBank/DDBJ whole genome shotgun (WGS) entry which is preliminary data.</text>
</comment>
<dbReference type="EMBL" id="JAJQKU010000002">
    <property type="protein sequence ID" value="MCD9096279.1"/>
    <property type="molecule type" value="Genomic_DNA"/>
</dbReference>
<sequence length="243" mass="24796">MKNVPSRALLLALLLACAGTLTACGRDEAPAPASGDATTAPAEEGFVARTTRRALETARKDLVEKNISVGGSGGGGLNINGFRFGGDDTRTSSLPKAEISPAGDFLVDGKTVEIDAAQRELLLAHRANIISIAEAGITIGIQGAQLGAEAAKGAIASALSGQSADFEKRMEAEGAKIEAEADKLCDNLPPLLASQQALAAALPAFEPYATMNATDVEDCRKDTVVHRDDAAAEVDAAAAPASN</sequence>
<proteinExistence type="predicted"/>
<dbReference type="PROSITE" id="PS51257">
    <property type="entry name" value="PROKAR_LIPOPROTEIN"/>
    <property type="match status" value="1"/>
</dbReference>
<organism evidence="2 3">
    <name type="scientific">Luteimonas fraxinea</name>
    <dbReference type="NCBI Taxonomy" id="2901869"/>
    <lineage>
        <taxon>Bacteria</taxon>
        <taxon>Pseudomonadati</taxon>
        <taxon>Pseudomonadota</taxon>
        <taxon>Gammaproteobacteria</taxon>
        <taxon>Lysobacterales</taxon>
        <taxon>Lysobacteraceae</taxon>
        <taxon>Luteimonas</taxon>
    </lineage>
</organism>
<evidence type="ECO:0000313" key="3">
    <source>
        <dbReference type="Proteomes" id="UP001430360"/>
    </source>
</evidence>
<feature type="chain" id="PRO_5046073127" description="DUF2884 family protein" evidence="1">
    <location>
        <begin position="24"/>
        <end position="243"/>
    </location>
</feature>
<name>A0ABS8UAP9_9GAMM</name>
<accession>A0ABS8UAP9</accession>
<dbReference type="Proteomes" id="UP001430360">
    <property type="component" value="Unassembled WGS sequence"/>
</dbReference>
<gene>
    <name evidence="2" type="ORF">LTT95_04925</name>
</gene>